<feature type="binding site" evidence="6">
    <location>
        <position position="51"/>
    </location>
    <ligand>
        <name>FAD</name>
        <dbReference type="ChEBI" id="CHEBI:57692"/>
    </ligand>
</feature>
<evidence type="ECO:0000259" key="7">
    <source>
        <dbReference type="Pfam" id="PF07992"/>
    </source>
</evidence>
<reference evidence="8" key="1">
    <citation type="submission" date="2022-03" db="EMBL/GenBank/DDBJ databases">
        <title>Draft Genome Sequence of Firmicute Strain S0AB, a Heterotrophic Iron/Sulfur-Oxidizing Extreme Acidophile.</title>
        <authorList>
            <person name="Vergara E."/>
            <person name="Pakostova E."/>
            <person name="Johnson D.B."/>
            <person name="Holmes D.S."/>
        </authorList>
    </citation>
    <scope>NUCLEOTIDE SEQUENCE</scope>
    <source>
        <strain evidence="8">S0AB</strain>
    </source>
</reference>
<dbReference type="InterPro" id="IPR036188">
    <property type="entry name" value="FAD/NAD-bd_sf"/>
</dbReference>
<feature type="domain" description="FAD/NAD(P)-binding" evidence="7">
    <location>
        <begin position="14"/>
        <end position="312"/>
    </location>
</feature>
<feature type="binding site" evidence="6">
    <location>
        <position position="130"/>
    </location>
    <ligand>
        <name>FAD</name>
        <dbReference type="ChEBI" id="CHEBI:57692"/>
    </ligand>
</feature>
<dbReference type="SUPFAM" id="SSF51905">
    <property type="entry name" value="FAD/NAD(P)-binding domain"/>
    <property type="match status" value="1"/>
</dbReference>
<feature type="binding site" evidence="6">
    <location>
        <position position="332"/>
    </location>
    <ligand>
        <name>FAD</name>
        <dbReference type="ChEBI" id="CHEBI:57692"/>
    </ligand>
</feature>
<evidence type="ECO:0000256" key="4">
    <source>
        <dbReference type="ARBA" id="ARBA00022857"/>
    </source>
</evidence>
<proteinExistence type="inferred from homology"/>
<evidence type="ECO:0000256" key="1">
    <source>
        <dbReference type="ARBA" id="ARBA00011738"/>
    </source>
</evidence>
<comment type="caution">
    <text evidence="8">The sequence shown here is derived from an EMBL/GenBank/DDBJ whole genome shotgun (WGS) entry which is preliminary data.</text>
</comment>
<evidence type="ECO:0000313" key="9">
    <source>
        <dbReference type="Proteomes" id="UP001139263"/>
    </source>
</evidence>
<dbReference type="PRINTS" id="PR00368">
    <property type="entry name" value="FADPNR"/>
</dbReference>
<dbReference type="GO" id="GO:0050660">
    <property type="term" value="F:flavin adenine dinucleotide binding"/>
    <property type="evidence" value="ECO:0007669"/>
    <property type="project" value="UniProtKB-UniRule"/>
</dbReference>
<dbReference type="InterPro" id="IPR023753">
    <property type="entry name" value="FAD/NAD-binding_dom"/>
</dbReference>
<organism evidence="8 9">
    <name type="scientific">Sulfoacidibacillus ferrooxidans</name>
    <dbReference type="NCBI Taxonomy" id="2005001"/>
    <lineage>
        <taxon>Bacteria</taxon>
        <taxon>Bacillati</taxon>
        <taxon>Bacillota</taxon>
        <taxon>Bacilli</taxon>
        <taxon>Bacillales</taxon>
        <taxon>Alicyclobacillaceae</taxon>
        <taxon>Sulfoacidibacillus</taxon>
    </lineage>
</organism>
<gene>
    <name evidence="8" type="primary">yumC</name>
    <name evidence="8" type="ORF">MM817_01410</name>
</gene>
<dbReference type="InterPro" id="IPR050097">
    <property type="entry name" value="Ferredoxin-NADP_redctase_2"/>
</dbReference>
<evidence type="ECO:0000256" key="5">
    <source>
        <dbReference type="ARBA" id="ARBA00023002"/>
    </source>
</evidence>
<evidence type="ECO:0000256" key="2">
    <source>
        <dbReference type="ARBA" id="ARBA00022630"/>
    </source>
</evidence>
<dbReference type="HAMAP" id="MF_01685">
    <property type="entry name" value="FENR2"/>
    <property type="match status" value="1"/>
</dbReference>
<dbReference type="GO" id="GO:0004324">
    <property type="term" value="F:ferredoxin-NADP+ reductase activity"/>
    <property type="evidence" value="ECO:0007669"/>
    <property type="project" value="UniProtKB-UniRule"/>
</dbReference>
<protein>
    <recommendedName>
        <fullName evidence="6">Ferredoxin--NADP reductase</fullName>
        <shortName evidence="6">FNR</shortName>
        <shortName evidence="6">Fd-NADP(+) reductase</shortName>
        <ecNumber evidence="6">1.18.1.2</ecNumber>
    </recommendedName>
</protein>
<feature type="binding site" evidence="6">
    <location>
        <position position="96"/>
    </location>
    <ligand>
        <name>FAD</name>
        <dbReference type="ChEBI" id="CHEBI:57692"/>
    </ligand>
</feature>
<evidence type="ECO:0000256" key="6">
    <source>
        <dbReference type="HAMAP-Rule" id="MF_01685"/>
    </source>
</evidence>
<dbReference type="EC" id="1.18.1.2" evidence="6"/>
<dbReference type="EMBL" id="JALBUF010000003">
    <property type="protein sequence ID" value="MCI0183140.1"/>
    <property type="molecule type" value="Genomic_DNA"/>
</dbReference>
<accession>A0A9X1V9B7</accession>
<comment type="similarity">
    <text evidence="6">Belongs to the ferredoxin--NADP reductase type 2 family.</text>
</comment>
<comment type="cofactor">
    <cofactor evidence="6">
        <name>FAD</name>
        <dbReference type="ChEBI" id="CHEBI:57692"/>
    </cofactor>
    <text evidence="6">Binds 1 FAD per subunit.</text>
</comment>
<comment type="subunit">
    <text evidence="1 6">Homodimer.</text>
</comment>
<dbReference type="GO" id="GO:0050661">
    <property type="term" value="F:NADP binding"/>
    <property type="evidence" value="ECO:0007669"/>
    <property type="project" value="UniProtKB-UniRule"/>
</dbReference>
<evidence type="ECO:0000313" key="8">
    <source>
        <dbReference type="EMBL" id="MCI0183140.1"/>
    </source>
</evidence>
<dbReference type="PRINTS" id="PR00469">
    <property type="entry name" value="PNDRDTASEII"/>
</dbReference>
<feature type="binding site" evidence="6">
    <location>
        <position position="24"/>
    </location>
    <ligand>
        <name>FAD</name>
        <dbReference type="ChEBI" id="CHEBI:57692"/>
    </ligand>
</feature>
<dbReference type="Proteomes" id="UP001139263">
    <property type="component" value="Unassembled WGS sequence"/>
</dbReference>
<dbReference type="InterPro" id="IPR022890">
    <property type="entry name" value="Fd--NADP_Rdtase_type_2"/>
</dbReference>
<dbReference type="Pfam" id="PF07992">
    <property type="entry name" value="Pyr_redox_2"/>
    <property type="match status" value="1"/>
</dbReference>
<feature type="binding site" evidence="6">
    <location>
        <position position="56"/>
    </location>
    <ligand>
        <name>FAD</name>
        <dbReference type="ChEBI" id="CHEBI:57692"/>
    </ligand>
</feature>
<feature type="binding site" evidence="6">
    <location>
        <position position="43"/>
    </location>
    <ligand>
        <name>FAD</name>
        <dbReference type="ChEBI" id="CHEBI:57692"/>
    </ligand>
</feature>
<feature type="binding site" evidence="6">
    <location>
        <position position="291"/>
    </location>
    <ligand>
        <name>FAD</name>
        <dbReference type="ChEBI" id="CHEBI:57692"/>
    </ligand>
</feature>
<sequence length="336" mass="36646">MVAQSTLPVDEKVYDITIIGGGPTGLFTAFYAGIRNASTKIIDSLPQLGGQLAELYPEKFIYDVGGFPKIRAMDLVDQLIEQTSQYHPSVCLNEKVLHVTKGEDGIFKLETDHKVHLSRSVIVTAGIGAFSPKSLPAENVKKFEGNGIFYYVDDVKKYKDKKVVVVGGGDSAVDFALMLEGIASHVTLIHRRDQFRAHEENVKTLYASDVDVKTFYELKVVHGDDHITGVTIMENRTKETMDIEADLIIGSLGFTASLGPILEWGLEVEGNEIVVDTRMSTNIPGVYAAGDIVTYPGKVKLIATGFGEAPTAVNNAKTYLDPTSKLHPGHSSSRKE</sequence>
<keyword evidence="3 6" id="KW-0274">FAD</keyword>
<dbReference type="PANTHER" id="PTHR48105">
    <property type="entry name" value="THIOREDOXIN REDUCTASE 1-RELATED-RELATED"/>
    <property type="match status" value="1"/>
</dbReference>
<dbReference type="RefSeq" id="WP_241713017.1">
    <property type="nucleotide sequence ID" value="NZ_JALBUF010000003.1"/>
</dbReference>
<dbReference type="Gene3D" id="3.50.50.60">
    <property type="entry name" value="FAD/NAD(P)-binding domain"/>
    <property type="match status" value="2"/>
</dbReference>
<keyword evidence="9" id="KW-1185">Reference proteome</keyword>
<keyword evidence="2 6" id="KW-0285">Flavoprotein</keyword>
<name>A0A9X1V9B7_9BACL</name>
<dbReference type="AlphaFoldDB" id="A0A9X1V9B7"/>
<comment type="catalytic activity">
    <reaction evidence="6">
        <text>2 reduced [2Fe-2S]-[ferredoxin] + NADP(+) + H(+) = 2 oxidized [2Fe-2S]-[ferredoxin] + NADPH</text>
        <dbReference type="Rhea" id="RHEA:20125"/>
        <dbReference type="Rhea" id="RHEA-COMP:10000"/>
        <dbReference type="Rhea" id="RHEA-COMP:10001"/>
        <dbReference type="ChEBI" id="CHEBI:15378"/>
        <dbReference type="ChEBI" id="CHEBI:33737"/>
        <dbReference type="ChEBI" id="CHEBI:33738"/>
        <dbReference type="ChEBI" id="CHEBI:57783"/>
        <dbReference type="ChEBI" id="CHEBI:58349"/>
        <dbReference type="EC" id="1.18.1.2"/>
    </reaction>
</comment>
<keyword evidence="4 6" id="KW-0521">NADP</keyword>
<evidence type="ECO:0000256" key="3">
    <source>
        <dbReference type="ARBA" id="ARBA00022827"/>
    </source>
</evidence>
<keyword evidence="5 6" id="KW-0560">Oxidoreductase</keyword>